<dbReference type="EMBL" id="LT629742">
    <property type="protein sequence ID" value="SDS55140.1"/>
    <property type="molecule type" value="Genomic_DNA"/>
</dbReference>
<reference evidence="2" key="1">
    <citation type="submission" date="2016-10" db="EMBL/GenBank/DDBJ databases">
        <authorList>
            <person name="Varghese N."/>
            <person name="Submissions S."/>
        </authorList>
    </citation>
    <scope>NUCLEOTIDE SEQUENCE [LARGE SCALE GENOMIC DNA]</scope>
    <source>
        <strain evidence="2">DSM 21772</strain>
    </source>
</reference>
<gene>
    <name evidence="1" type="ORF">SAMN04489834_1688</name>
</gene>
<dbReference type="AlphaFoldDB" id="A0A1H1T4L3"/>
<keyword evidence="2" id="KW-1185">Reference proteome</keyword>
<sequence length="182" mass="19561">MAEPELSEVIDSSSEPREIHLDVAAYRAAKASDNGERISLGELLSERDAPTMPGDAALIASEIAAALVRADVDSDGTAFRRFIQLDENLAAESGATRFSFTLTEPAPTGSARWDTAIAALCAYRLNSGSLPIPDWVSNRNGNQQTPWVPPFSRYNSPVDLAQVPVEFLRGGILIQASTLESE</sequence>
<proteinExistence type="predicted"/>
<evidence type="ECO:0000313" key="1">
    <source>
        <dbReference type="EMBL" id="SDS55140.1"/>
    </source>
</evidence>
<protein>
    <submittedName>
        <fullName evidence="1">Uncharacterized protein</fullName>
    </submittedName>
</protein>
<organism evidence="1 2">
    <name type="scientific">Microterricola viridarii</name>
    <dbReference type="NCBI Taxonomy" id="412690"/>
    <lineage>
        <taxon>Bacteria</taxon>
        <taxon>Bacillati</taxon>
        <taxon>Actinomycetota</taxon>
        <taxon>Actinomycetes</taxon>
        <taxon>Micrococcales</taxon>
        <taxon>Microbacteriaceae</taxon>
        <taxon>Microterricola</taxon>
    </lineage>
</organism>
<dbReference type="STRING" id="412690.SAMN04489834_1688"/>
<dbReference type="Proteomes" id="UP000181956">
    <property type="component" value="Chromosome I"/>
</dbReference>
<evidence type="ECO:0000313" key="2">
    <source>
        <dbReference type="Proteomes" id="UP000181956"/>
    </source>
</evidence>
<accession>A0A1H1T4L3</accession>
<dbReference type="RefSeq" id="WP_083363634.1">
    <property type="nucleotide sequence ID" value="NZ_LT629742.1"/>
</dbReference>
<dbReference type="OrthoDB" id="5108126at2"/>
<name>A0A1H1T4L3_9MICO</name>